<dbReference type="PANTHER" id="PTHR31001">
    <property type="entry name" value="UNCHARACTERIZED TRANSCRIPTIONAL REGULATORY PROTEIN"/>
    <property type="match status" value="1"/>
</dbReference>
<dbReference type="GO" id="GO:0005634">
    <property type="term" value="C:nucleus"/>
    <property type="evidence" value="ECO:0007669"/>
    <property type="project" value="UniProtKB-SubCell"/>
</dbReference>
<keyword evidence="6" id="KW-1185">Reference proteome</keyword>
<dbReference type="InterPro" id="IPR007219">
    <property type="entry name" value="XnlR_reg_dom"/>
</dbReference>
<name>A0A423VW26_9PEZI</name>
<comment type="caution">
    <text evidence="5">The sequence shown here is derived from an EMBL/GenBank/DDBJ whole genome shotgun (WGS) entry which is preliminary data.</text>
</comment>
<dbReference type="SMART" id="SM00906">
    <property type="entry name" value="Fungal_trans"/>
    <property type="match status" value="1"/>
</dbReference>
<evidence type="ECO:0000259" key="4">
    <source>
        <dbReference type="SMART" id="SM00906"/>
    </source>
</evidence>
<comment type="subcellular location">
    <subcellularLocation>
        <location evidence="1">Nucleus</location>
    </subcellularLocation>
</comment>
<evidence type="ECO:0000313" key="5">
    <source>
        <dbReference type="EMBL" id="ROV95232.1"/>
    </source>
</evidence>
<reference evidence="5 6" key="1">
    <citation type="submission" date="2015-09" db="EMBL/GenBank/DDBJ databases">
        <title>Host preference determinants of Valsa canker pathogens revealed by comparative genomics.</title>
        <authorList>
            <person name="Yin Z."/>
            <person name="Huang L."/>
        </authorList>
    </citation>
    <scope>NUCLEOTIDE SEQUENCE [LARGE SCALE GENOMIC DNA]</scope>
    <source>
        <strain evidence="5 6">03-1</strain>
    </source>
</reference>
<feature type="region of interest" description="Disordered" evidence="3">
    <location>
        <begin position="528"/>
        <end position="586"/>
    </location>
</feature>
<organism evidence="5 6">
    <name type="scientific">Cytospora schulzeri</name>
    <dbReference type="NCBI Taxonomy" id="448051"/>
    <lineage>
        <taxon>Eukaryota</taxon>
        <taxon>Fungi</taxon>
        <taxon>Dikarya</taxon>
        <taxon>Ascomycota</taxon>
        <taxon>Pezizomycotina</taxon>
        <taxon>Sordariomycetes</taxon>
        <taxon>Sordariomycetidae</taxon>
        <taxon>Diaporthales</taxon>
        <taxon>Cytosporaceae</taxon>
        <taxon>Cytospora</taxon>
    </lineage>
</organism>
<dbReference type="OrthoDB" id="5344325at2759"/>
<feature type="compositionally biased region" description="Acidic residues" evidence="3">
    <location>
        <begin position="692"/>
        <end position="702"/>
    </location>
</feature>
<dbReference type="GO" id="GO:0008270">
    <property type="term" value="F:zinc ion binding"/>
    <property type="evidence" value="ECO:0007669"/>
    <property type="project" value="InterPro"/>
</dbReference>
<dbReference type="PANTHER" id="PTHR31001:SF84">
    <property type="entry name" value="FUNGAL SPECIFIC TRANSCRIPTION FACTOR"/>
    <property type="match status" value="1"/>
</dbReference>
<keyword evidence="2" id="KW-0539">Nucleus</keyword>
<feature type="compositionally biased region" description="Polar residues" evidence="3">
    <location>
        <begin position="537"/>
        <end position="547"/>
    </location>
</feature>
<protein>
    <recommendedName>
        <fullName evidence="4">Xylanolytic transcriptional activator regulatory domain-containing protein</fullName>
    </recommendedName>
</protein>
<evidence type="ECO:0000256" key="2">
    <source>
        <dbReference type="ARBA" id="ARBA00023242"/>
    </source>
</evidence>
<dbReference type="Pfam" id="PF04082">
    <property type="entry name" value="Fungal_trans"/>
    <property type="match status" value="1"/>
</dbReference>
<evidence type="ECO:0000256" key="3">
    <source>
        <dbReference type="SAM" id="MobiDB-lite"/>
    </source>
</evidence>
<dbReference type="EMBL" id="LKEA01000037">
    <property type="protein sequence ID" value="ROV95232.1"/>
    <property type="molecule type" value="Genomic_DNA"/>
</dbReference>
<feature type="region of interest" description="Disordered" evidence="3">
    <location>
        <begin position="645"/>
        <end position="737"/>
    </location>
</feature>
<sequence length="820" mass="91302">MSASVAVKVVKNGPAPTSCGECQRRKQKKRNGDALANEPAQDPEFELSKGLSKLGYAQNSGILSFAREALALTTTHGDGGHDGGNDAHIEDTRAALRSVLPKLYSDLLVQNFLKIANYQYYTCFPAQLQTQCAEWWEDRTNGRRLSPEFTCLLLQVCASSTQFLEENLRNKFESELGEKAQTLTERFHAAAWKLSAAISPGKVKDSIIMVQQLFLGAVWFKYEAKMIEAWHALGSAIRAAQESGMHKDSNSEGLSEFDREMRRRLWCIIWNADWQMSGVLSRPVHTDQKDMRLGLPSRLEGNADPEVPTPIASVAYQAQIGVVIYPLFQQLARDNSVDLTLKIEREVEKWMDEFPSVLRDIRPNKDWDEKYPYIPLLRCQLNVVAYSFLLGPLKAYLVGAADPNVKGTRVEKDLQAKGVDVCLDLLDGAERFYKLIYPASVKYFFILFFIFDGATVLCSAIAHDDKNSPSLPKRDRIVLALKNSLQLLEGVSHLSKTAVISAAALRKLMAILPLTTHERVILGSGLGGGPSKRAKVGSTSSADNSTLYGMASGRSGSSSRLVTTATEDPERGLQLMPAPPPSMSRAQEGVLPVPRPMGQNQNVEWQFNPARMPNMDGPDLTGYNLNPALTPALAGTNARFRPSMQQYQQHLSEAVPPSVTGNDRRPRVQHRSSTYNDKYDRRPRRSQRYDDYDSGSDSEYDYESPPPRRRLARSEGRRRRPRSISVDREYEEDEISRRRRDQAVKSALTAGAVEAIRQRNRPGDWVGERGFRVATAAISAAAIDTAVDKDPTRKGKRNIMKSTIGGLVVDKLASGIRGRR</sequence>
<feature type="region of interest" description="Disordered" evidence="3">
    <location>
        <begin position="10"/>
        <end position="42"/>
    </location>
</feature>
<feature type="compositionally biased region" description="Basic residues" evidence="3">
    <location>
        <begin position="707"/>
        <end position="722"/>
    </location>
</feature>
<evidence type="ECO:0000256" key="1">
    <source>
        <dbReference type="ARBA" id="ARBA00004123"/>
    </source>
</evidence>
<accession>A0A423VW26</accession>
<evidence type="ECO:0000313" key="6">
    <source>
        <dbReference type="Proteomes" id="UP000283895"/>
    </source>
</evidence>
<proteinExistence type="predicted"/>
<feature type="domain" description="Xylanolytic transcriptional activator regulatory" evidence="4">
    <location>
        <begin position="229"/>
        <end position="302"/>
    </location>
</feature>
<dbReference type="InterPro" id="IPR050613">
    <property type="entry name" value="Sec_Metabolite_Reg"/>
</dbReference>
<dbReference type="STRING" id="356882.A0A423VW26"/>
<dbReference type="GO" id="GO:0006351">
    <property type="term" value="P:DNA-templated transcription"/>
    <property type="evidence" value="ECO:0007669"/>
    <property type="project" value="InterPro"/>
</dbReference>
<dbReference type="Proteomes" id="UP000283895">
    <property type="component" value="Unassembled WGS sequence"/>
</dbReference>
<dbReference type="CDD" id="cd12148">
    <property type="entry name" value="fungal_TF_MHR"/>
    <property type="match status" value="1"/>
</dbReference>
<dbReference type="AlphaFoldDB" id="A0A423VW26"/>
<gene>
    <name evidence="5" type="ORF">VMCG_08596</name>
</gene>
<dbReference type="GO" id="GO:0003677">
    <property type="term" value="F:DNA binding"/>
    <property type="evidence" value="ECO:0007669"/>
    <property type="project" value="InterPro"/>
</dbReference>